<protein>
    <submittedName>
        <fullName evidence="2">Phosphohydrolase</fullName>
    </submittedName>
</protein>
<dbReference type="Proteomes" id="UP000294802">
    <property type="component" value="Unassembled WGS sequence"/>
</dbReference>
<comment type="caution">
    <text evidence="2">The sequence shown here is derived from an EMBL/GenBank/DDBJ whole genome shotgun (WGS) entry which is preliminary data.</text>
</comment>
<dbReference type="PANTHER" id="PTHR36492:SF2">
    <property type="entry name" value="[ACYL-CARRIER-PROTEIN] PHOSPHODIESTERASE PPTH"/>
    <property type="match status" value="1"/>
</dbReference>
<dbReference type="NCBIfam" id="TIGR03729">
    <property type="entry name" value="acc_ester"/>
    <property type="match status" value="1"/>
</dbReference>
<dbReference type="Gene3D" id="3.60.21.10">
    <property type="match status" value="1"/>
</dbReference>
<evidence type="ECO:0000313" key="3">
    <source>
        <dbReference type="Proteomes" id="UP000294802"/>
    </source>
</evidence>
<keyword evidence="2" id="KW-0378">Hydrolase</keyword>
<organism evidence="2 3">
    <name type="scientific">Macrococcus lamae</name>
    <dbReference type="NCBI Taxonomy" id="198484"/>
    <lineage>
        <taxon>Bacteria</taxon>
        <taxon>Bacillati</taxon>
        <taxon>Bacillota</taxon>
        <taxon>Bacilli</taxon>
        <taxon>Bacillales</taxon>
        <taxon>Staphylococcaceae</taxon>
        <taxon>Macrococcus</taxon>
    </lineage>
</organism>
<dbReference type="InterPro" id="IPR052963">
    <property type="entry name" value="Pantetheine_PDE"/>
</dbReference>
<dbReference type="PANTHER" id="PTHR36492">
    <property type="match status" value="1"/>
</dbReference>
<gene>
    <name evidence="2" type="ORF">ERX29_01655</name>
</gene>
<name>A0A4R6BWB4_9STAP</name>
<dbReference type="Pfam" id="PF00149">
    <property type="entry name" value="Metallophos"/>
    <property type="match status" value="1"/>
</dbReference>
<dbReference type="InterPro" id="IPR004843">
    <property type="entry name" value="Calcineurin-like_PHP"/>
</dbReference>
<dbReference type="InterPro" id="IPR022302">
    <property type="entry name" value="Phosphoesterase_putative"/>
</dbReference>
<dbReference type="EMBL" id="SCWB01000002">
    <property type="protein sequence ID" value="TDM12734.1"/>
    <property type="molecule type" value="Genomic_DNA"/>
</dbReference>
<keyword evidence="3" id="KW-1185">Reference proteome</keyword>
<reference evidence="2 3" key="1">
    <citation type="submission" date="2019-01" db="EMBL/GenBank/DDBJ databases">
        <title>Draft genome sequences of the type strains of six Macrococcus species.</title>
        <authorList>
            <person name="Mazhar S."/>
            <person name="Altermann E."/>
            <person name="Hill C."/>
            <person name="Mcauliffe O."/>
        </authorList>
    </citation>
    <scope>NUCLEOTIDE SEQUENCE [LARGE SCALE GENOMIC DNA]</scope>
    <source>
        <strain evidence="2 3">CCM4815</strain>
    </source>
</reference>
<dbReference type="SUPFAM" id="SSF56300">
    <property type="entry name" value="Metallo-dependent phosphatases"/>
    <property type="match status" value="1"/>
</dbReference>
<sequence length="267" mass="31504">MKIGIISDLHIDRDTKRSFEVYIDVLSAEVKSQNIDLLLLAGDISNDYKMSYHFIKTLKDKIGIDVLFVPGNHDYWDNDKKTLEIFEYFKKQPECLIERPYIINEDWAVIGHSGWYDYSYAASEFSREKLESGKFKGSTWQDKFYVDWRLNDQRVSKTFAEAVRKDMEQVGDRHIILMTHIVTHKKFTVPMPHRIFDFYNAYIGTSDFDQLYKQYSIKYSIMGHIHFRKMLVEDGITYICACLGYTRQWRSKNLATEIASALHVIEI</sequence>
<proteinExistence type="predicted"/>
<feature type="domain" description="Calcineurin-like phosphoesterase" evidence="1">
    <location>
        <begin position="1"/>
        <end position="226"/>
    </location>
</feature>
<dbReference type="AlphaFoldDB" id="A0A4R6BWB4"/>
<accession>A0A4R6BWB4</accession>
<evidence type="ECO:0000259" key="1">
    <source>
        <dbReference type="Pfam" id="PF00149"/>
    </source>
</evidence>
<dbReference type="RefSeq" id="WP_133442949.1">
    <property type="nucleotide sequence ID" value="NZ_SCWB01000002.1"/>
</dbReference>
<dbReference type="OrthoDB" id="113290at2"/>
<dbReference type="InterPro" id="IPR029052">
    <property type="entry name" value="Metallo-depent_PP-like"/>
</dbReference>
<evidence type="ECO:0000313" key="2">
    <source>
        <dbReference type="EMBL" id="TDM12734.1"/>
    </source>
</evidence>
<dbReference type="GO" id="GO:0016787">
    <property type="term" value="F:hydrolase activity"/>
    <property type="evidence" value="ECO:0007669"/>
    <property type="project" value="UniProtKB-KW"/>
</dbReference>